<accession>A0ABX8RIE8</accession>
<feature type="compositionally biased region" description="Low complexity" evidence="1">
    <location>
        <begin position="27"/>
        <end position="40"/>
    </location>
</feature>
<dbReference type="RefSeq" id="WP_218469635.1">
    <property type="nucleotide sequence ID" value="NZ_BAABJN010000011.1"/>
</dbReference>
<sequence length="74" mass="8633">MNQTHTRPGERDPFLAKRFEHAESRAAPRSNRAPRPNLSRVVPGYLLASRPQTRNELGDYLDQLRLDTTRFEEQ</sequence>
<dbReference type="EMBL" id="CP078145">
    <property type="protein sequence ID" value="QXN88752.1"/>
    <property type="molecule type" value="Genomic_DNA"/>
</dbReference>
<keyword evidence="3" id="KW-1185">Reference proteome</keyword>
<evidence type="ECO:0000313" key="3">
    <source>
        <dbReference type="Proteomes" id="UP000694257"/>
    </source>
</evidence>
<gene>
    <name evidence="2" type="ORF">KV110_24540</name>
</gene>
<protein>
    <submittedName>
        <fullName evidence="2">Uncharacterized protein</fullName>
    </submittedName>
</protein>
<evidence type="ECO:0000313" key="2">
    <source>
        <dbReference type="EMBL" id="QXN88752.1"/>
    </source>
</evidence>
<reference evidence="2 3" key="1">
    <citation type="submission" date="2021-07" db="EMBL/GenBank/DDBJ databases">
        <title>Whole Genome Sequence of Nocardia Iowensis.</title>
        <authorList>
            <person name="Lamm A."/>
            <person name="Collins-Fairclough A.M."/>
            <person name="Bunk B."/>
            <person name="Sproer C."/>
        </authorList>
    </citation>
    <scope>NUCLEOTIDE SEQUENCE [LARGE SCALE GENOMIC DNA]</scope>
    <source>
        <strain evidence="2 3">NRRL 5646</strain>
    </source>
</reference>
<feature type="region of interest" description="Disordered" evidence="1">
    <location>
        <begin position="21"/>
        <end position="41"/>
    </location>
</feature>
<proteinExistence type="predicted"/>
<dbReference type="Proteomes" id="UP000694257">
    <property type="component" value="Chromosome"/>
</dbReference>
<name>A0ABX8RIE8_NOCIO</name>
<evidence type="ECO:0000256" key="1">
    <source>
        <dbReference type="SAM" id="MobiDB-lite"/>
    </source>
</evidence>
<organism evidence="2 3">
    <name type="scientific">Nocardia iowensis</name>
    <dbReference type="NCBI Taxonomy" id="204891"/>
    <lineage>
        <taxon>Bacteria</taxon>
        <taxon>Bacillati</taxon>
        <taxon>Actinomycetota</taxon>
        <taxon>Actinomycetes</taxon>
        <taxon>Mycobacteriales</taxon>
        <taxon>Nocardiaceae</taxon>
        <taxon>Nocardia</taxon>
    </lineage>
</organism>